<name>A0A1I2B0T6_9BACT</name>
<dbReference type="RefSeq" id="WP_093918028.1">
    <property type="nucleotide sequence ID" value="NZ_FONW01000001.1"/>
</dbReference>
<gene>
    <name evidence="2" type="ORF">SAMN05216283_101279</name>
</gene>
<evidence type="ECO:0000256" key="1">
    <source>
        <dbReference type="SAM" id="SignalP"/>
    </source>
</evidence>
<accession>A0A1I2B0T6</accession>
<dbReference type="EMBL" id="FONW01000001">
    <property type="protein sequence ID" value="SFE49659.1"/>
    <property type="molecule type" value="Genomic_DNA"/>
</dbReference>
<feature type="signal peptide" evidence="1">
    <location>
        <begin position="1"/>
        <end position="27"/>
    </location>
</feature>
<dbReference type="AlphaFoldDB" id="A0A1I2B0T6"/>
<organism evidence="2 3">
    <name type="scientific">Sunxiuqinia elliptica</name>
    <dbReference type="NCBI Taxonomy" id="655355"/>
    <lineage>
        <taxon>Bacteria</taxon>
        <taxon>Pseudomonadati</taxon>
        <taxon>Bacteroidota</taxon>
        <taxon>Bacteroidia</taxon>
        <taxon>Marinilabiliales</taxon>
        <taxon>Prolixibacteraceae</taxon>
        <taxon>Sunxiuqinia</taxon>
    </lineage>
</organism>
<reference evidence="2 3" key="1">
    <citation type="submission" date="2016-10" db="EMBL/GenBank/DDBJ databases">
        <authorList>
            <person name="de Groot N.N."/>
        </authorList>
    </citation>
    <scope>NUCLEOTIDE SEQUENCE [LARGE SCALE GENOMIC DNA]</scope>
    <source>
        <strain evidence="2 3">CGMCC 1.9156</strain>
    </source>
</reference>
<sequence length="118" mass="13166">MMKQVIRLVLVALAVVTTLLVVPQEQAGSTIAVDGHLVSNNSNGAYQLPSIPPLFLFNKEANGTQTLTDNLRFQFQLLSSNRIVPRGFCFKNTIRLTLPKINYWASVPLFIREHALLC</sequence>
<evidence type="ECO:0000313" key="3">
    <source>
        <dbReference type="Proteomes" id="UP000198964"/>
    </source>
</evidence>
<evidence type="ECO:0000313" key="2">
    <source>
        <dbReference type="EMBL" id="SFE49659.1"/>
    </source>
</evidence>
<dbReference type="Proteomes" id="UP000198964">
    <property type="component" value="Unassembled WGS sequence"/>
</dbReference>
<keyword evidence="3" id="KW-1185">Reference proteome</keyword>
<feature type="chain" id="PRO_5011629669" evidence="1">
    <location>
        <begin position="28"/>
        <end position="118"/>
    </location>
</feature>
<keyword evidence="1" id="KW-0732">Signal</keyword>
<protein>
    <submittedName>
        <fullName evidence="2">Uncharacterized protein</fullName>
    </submittedName>
</protein>
<proteinExistence type="predicted"/>
<dbReference type="STRING" id="655355.SAMN05216283_101279"/>